<feature type="region of interest" description="Disordered" evidence="1">
    <location>
        <begin position="59"/>
        <end position="94"/>
    </location>
</feature>
<name>A0ABN9SC67_9DINO</name>
<evidence type="ECO:0000313" key="3">
    <source>
        <dbReference type="Proteomes" id="UP001189429"/>
    </source>
</evidence>
<sequence>MPAPGLPGGAGGRGRVVGRACGLAGGRPQARGGARGGGAQAGRRCPSGWRCSARGCPRDGCPPSDARGARAVGPGAARRGPLDSGAASAIAPPPPVSKAQVSEVPAFVGGELCVSGPVDAGAAKVPLLHSASDDGAMAVDEEFQDEEPGGLECVPRQVRLGDAVVYDVGCLKASRSHCYADDVWGLSRLAGAEDVGGSLVAEAFGLAPIVARPSMRALFSERVEAAGPMGQGVRIRRRWECQAMLDSFSGC</sequence>
<comment type="caution">
    <text evidence="2">The sequence shown here is derived from an EMBL/GenBank/DDBJ whole genome shotgun (WGS) entry which is preliminary data.</text>
</comment>
<keyword evidence="3" id="KW-1185">Reference proteome</keyword>
<evidence type="ECO:0000256" key="1">
    <source>
        <dbReference type="SAM" id="MobiDB-lite"/>
    </source>
</evidence>
<reference evidence="2" key="1">
    <citation type="submission" date="2023-10" db="EMBL/GenBank/DDBJ databases">
        <authorList>
            <person name="Chen Y."/>
            <person name="Shah S."/>
            <person name="Dougan E. K."/>
            <person name="Thang M."/>
            <person name="Chan C."/>
        </authorList>
    </citation>
    <scope>NUCLEOTIDE SEQUENCE [LARGE SCALE GENOMIC DNA]</scope>
</reference>
<accession>A0ABN9SC67</accession>
<feature type="compositionally biased region" description="Low complexity" evidence="1">
    <location>
        <begin position="69"/>
        <end position="79"/>
    </location>
</feature>
<organism evidence="2 3">
    <name type="scientific">Prorocentrum cordatum</name>
    <dbReference type="NCBI Taxonomy" id="2364126"/>
    <lineage>
        <taxon>Eukaryota</taxon>
        <taxon>Sar</taxon>
        <taxon>Alveolata</taxon>
        <taxon>Dinophyceae</taxon>
        <taxon>Prorocentrales</taxon>
        <taxon>Prorocentraceae</taxon>
        <taxon>Prorocentrum</taxon>
    </lineage>
</organism>
<feature type="region of interest" description="Disordered" evidence="1">
    <location>
        <begin position="25"/>
        <end position="44"/>
    </location>
</feature>
<dbReference type="Proteomes" id="UP001189429">
    <property type="component" value="Unassembled WGS sequence"/>
</dbReference>
<evidence type="ECO:0000313" key="2">
    <source>
        <dbReference type="EMBL" id="CAK0829470.1"/>
    </source>
</evidence>
<proteinExistence type="predicted"/>
<dbReference type="EMBL" id="CAUYUJ010010469">
    <property type="protein sequence ID" value="CAK0829470.1"/>
    <property type="molecule type" value="Genomic_DNA"/>
</dbReference>
<protein>
    <submittedName>
        <fullName evidence="2">Uncharacterized protein</fullName>
    </submittedName>
</protein>
<gene>
    <name evidence="2" type="ORF">PCOR1329_LOCUS28399</name>
</gene>